<keyword evidence="6" id="KW-1185">Reference proteome</keyword>
<organism evidence="5 6">
    <name type="scientific">Pelagomonas calceolata</name>
    <dbReference type="NCBI Taxonomy" id="35677"/>
    <lineage>
        <taxon>Eukaryota</taxon>
        <taxon>Sar</taxon>
        <taxon>Stramenopiles</taxon>
        <taxon>Ochrophyta</taxon>
        <taxon>Pelagophyceae</taxon>
        <taxon>Pelagomonadales</taxon>
        <taxon>Pelagomonadaceae</taxon>
        <taxon>Pelagomonas</taxon>
    </lineage>
</organism>
<protein>
    <submittedName>
        <fullName evidence="5">Uncharacterized protein</fullName>
    </submittedName>
</protein>
<evidence type="ECO:0000256" key="3">
    <source>
        <dbReference type="SAM" id="MobiDB-lite"/>
    </source>
</evidence>
<feature type="compositionally biased region" description="Low complexity" evidence="3">
    <location>
        <begin position="73"/>
        <end position="89"/>
    </location>
</feature>
<reference evidence="5" key="1">
    <citation type="submission" date="2021-11" db="EMBL/GenBank/DDBJ databases">
        <authorList>
            <consortium name="Genoscope - CEA"/>
            <person name="William W."/>
        </authorList>
    </citation>
    <scope>NUCLEOTIDE SEQUENCE</scope>
</reference>
<dbReference type="Gene3D" id="3.40.50.2000">
    <property type="entry name" value="Glycogen Phosphorylase B"/>
    <property type="match status" value="1"/>
</dbReference>
<dbReference type="EMBL" id="CAKKNE010000002">
    <property type="protein sequence ID" value="CAH0367099.1"/>
    <property type="molecule type" value="Genomic_DNA"/>
</dbReference>
<dbReference type="OrthoDB" id="426882at2759"/>
<dbReference type="Proteomes" id="UP000789595">
    <property type="component" value="Unassembled WGS sequence"/>
</dbReference>
<dbReference type="PANTHER" id="PTHR12526:SF510">
    <property type="entry name" value="D-INOSITOL 3-PHOSPHATE GLYCOSYLTRANSFERASE"/>
    <property type="match status" value="1"/>
</dbReference>
<keyword evidence="1" id="KW-0328">Glycosyltransferase</keyword>
<feature type="region of interest" description="Disordered" evidence="3">
    <location>
        <begin position="925"/>
        <end position="948"/>
    </location>
</feature>
<name>A0A8J2SGR0_9STRA</name>
<evidence type="ECO:0000256" key="4">
    <source>
        <dbReference type="SAM" id="Phobius"/>
    </source>
</evidence>
<evidence type="ECO:0000256" key="1">
    <source>
        <dbReference type="ARBA" id="ARBA00022676"/>
    </source>
</evidence>
<keyword evidence="4" id="KW-0812">Transmembrane</keyword>
<dbReference type="SUPFAM" id="SSF53756">
    <property type="entry name" value="UDP-Glycosyltransferase/glycogen phosphorylase"/>
    <property type="match status" value="1"/>
</dbReference>
<dbReference type="Pfam" id="PF13692">
    <property type="entry name" value="Glyco_trans_1_4"/>
    <property type="match status" value="1"/>
</dbReference>
<keyword evidence="2" id="KW-0808">Transferase</keyword>
<keyword evidence="4" id="KW-0472">Membrane</keyword>
<dbReference type="GO" id="GO:0016757">
    <property type="term" value="F:glycosyltransferase activity"/>
    <property type="evidence" value="ECO:0007669"/>
    <property type="project" value="UniProtKB-KW"/>
</dbReference>
<evidence type="ECO:0000313" key="5">
    <source>
        <dbReference type="EMBL" id="CAH0367099.1"/>
    </source>
</evidence>
<proteinExistence type="predicted"/>
<feature type="transmembrane region" description="Helical" evidence="4">
    <location>
        <begin position="20"/>
        <end position="37"/>
    </location>
</feature>
<evidence type="ECO:0000313" key="6">
    <source>
        <dbReference type="Proteomes" id="UP000789595"/>
    </source>
</evidence>
<gene>
    <name evidence="5" type="ORF">PECAL_2P01040</name>
</gene>
<feature type="region of interest" description="Disordered" evidence="3">
    <location>
        <begin position="70"/>
        <end position="89"/>
    </location>
</feature>
<accession>A0A8J2SGR0</accession>
<keyword evidence="4" id="KW-1133">Transmembrane helix</keyword>
<evidence type="ECO:0000256" key="2">
    <source>
        <dbReference type="ARBA" id="ARBA00022679"/>
    </source>
</evidence>
<sequence>MRRSSRRRDAAVGRGRRRGAWALFVAGVAYVSVLAFLRSAAAPASRPPAFVLPPPEPWDPSRLRAHALDAARRGAAAPRATGGAAAPDAGDPLAALRAASREALGAPRARAAPGRASDRGASTVFVAGLPLSGSDAVADLVAAARGGNATAAPTWAEAEARAARRADVVRVPGAPPANASVFARLAASAALARRSACFVVVLRHPLAWAVSLGLARSTTSSTDARTAARSRGYRGLVAFGDDVVTAAAFWTDAAGSLVSECLGGVDCVVAHSETLVDDGVARALLRAVPGVGAAATRTAAAGCAASGGACGSGGTSATLGVPGNAALVRCWLRGVRWHLRLGRCERERAEYTEEERELATSRHIDFWTVKRRHECGFNAFGYSLRGFEPLLSCSKLCAGGVRAAAAAPPLALPLVAPPLARRSAAVAVARANGSMPDSTATDGATLVGDVIVAFFKVYHGATSTGGRGGMFARMAQVVRALADTGLTVHFICHCEMPPPHLVDRSWAPAGTRFYAGGLQQQLDQMLPYACAGGARGDAARAPVKALFLFVTSLTVDMHFRAAVKRARFWWKEPKLGALHSERVASRVLAHSPALRVVVLTDDVHHVRAAEAFADVRQPLNVAAMLAWLKRRELALYASAHDVLTVSLEDARAIEDGLALEPSLARGGAEPPRLSWAPFVRTDVAEDVGANGTNASAAAVAAAAAAARAGRRVDVADTLANKTGLVYVGMPHPLAVPAVAWLVREVLPRVAAVLRDDFGRDDAFVERHAVLYVAGGGDQAQRWRRATRGAPEASKARVRLVGALSDVGLAEELLVLRRVFVAPLFNNTGIATKIVNAMSHGLPVVTTPGGCRGLGLPADASRALLVAADAAAFARHAARLLVDDALWRDLSRGGRRHVEENLSRDALARVVRDAVSRAFRAPEPAVEAAARPGVSRAPPGPVRGASDAPRRARDAACAALLADGALANPSVAALPGGRRRFAARLERRDGSPGGLVVGDATEDGFAACVAVPDPVSAAAGFEPCRGAAERGGADEPRVFAWRGGAWVLFAARPACVAGARGGCPWCADGVTTLSYVARLDDARGGGLVDPARPVVAYNAGLGATQRAFAPFVGVDGELYLAVAVEPQSVLRVNATATFRGRPIAAARRVAVASSDELWADARALDGGCRTRPPLLAATPAILVDRRPPAAWPSSAAVAARPAASADAATARAHARGALAGRVYFLAVARGHVETGCLRFYEHYAYAFQAAPPFAVLARSERALPLAGRSYAPASQPECQPSVAWRVQAGRAKTVAGAARNATHVFLSYSAGADWTSREWAAPLDAVEETLVPVAPSVAERLTPCARDDASPDCAVLWAAAASCRGGAQF</sequence>
<comment type="caution">
    <text evidence="5">The sequence shown here is derived from an EMBL/GenBank/DDBJ whole genome shotgun (WGS) entry which is preliminary data.</text>
</comment>
<dbReference type="PANTHER" id="PTHR12526">
    <property type="entry name" value="GLYCOSYLTRANSFERASE"/>
    <property type="match status" value="1"/>
</dbReference>